<organism evidence="1 2">
    <name type="scientific">Ruminiclostridium hungatei</name>
    <name type="common">Clostridium hungatei</name>
    <dbReference type="NCBI Taxonomy" id="48256"/>
    <lineage>
        <taxon>Bacteria</taxon>
        <taxon>Bacillati</taxon>
        <taxon>Bacillota</taxon>
        <taxon>Clostridia</taxon>
        <taxon>Eubacteriales</taxon>
        <taxon>Oscillospiraceae</taxon>
        <taxon>Ruminiclostridium</taxon>
    </lineage>
</organism>
<dbReference type="Proteomes" id="UP000191554">
    <property type="component" value="Unassembled WGS sequence"/>
</dbReference>
<accession>A0A1V4SF09</accession>
<name>A0A1V4SF09_RUMHU</name>
<evidence type="ECO:0000313" key="1">
    <source>
        <dbReference type="EMBL" id="OPX42323.1"/>
    </source>
</evidence>
<dbReference type="STRING" id="48256.CLHUN_38440"/>
<sequence length="56" mass="6390">MEWLKQLNASINYIEEHLTDTIDMDKVSQIPCGDSSVRVHKAKKNDPCGLGFTKRK</sequence>
<dbReference type="EMBL" id="MZGX01000031">
    <property type="protein sequence ID" value="OPX42323.1"/>
    <property type="molecule type" value="Genomic_DNA"/>
</dbReference>
<reference evidence="1 2" key="1">
    <citation type="submission" date="2017-03" db="EMBL/GenBank/DDBJ databases">
        <title>Genome sequence of Clostridium hungatei DSM 14427.</title>
        <authorList>
            <person name="Poehlein A."/>
            <person name="Daniel R."/>
        </authorList>
    </citation>
    <scope>NUCLEOTIDE SEQUENCE [LARGE SCALE GENOMIC DNA]</scope>
    <source>
        <strain evidence="1 2">DSM 14427</strain>
    </source>
</reference>
<keyword evidence="2" id="KW-1185">Reference proteome</keyword>
<evidence type="ECO:0000313" key="2">
    <source>
        <dbReference type="Proteomes" id="UP000191554"/>
    </source>
</evidence>
<proteinExistence type="predicted"/>
<gene>
    <name evidence="1" type="ORF">CLHUN_38440</name>
</gene>
<dbReference type="RefSeq" id="WP_340148345.1">
    <property type="nucleotide sequence ID" value="NZ_MZGX01000031.1"/>
</dbReference>
<dbReference type="AlphaFoldDB" id="A0A1V4SF09"/>
<comment type="caution">
    <text evidence="1">The sequence shown here is derived from an EMBL/GenBank/DDBJ whole genome shotgun (WGS) entry which is preliminary data.</text>
</comment>
<protein>
    <submittedName>
        <fullName evidence="1">Uncharacterized protein</fullName>
    </submittedName>
</protein>